<dbReference type="InterPro" id="IPR025835">
    <property type="entry name" value="Thiopurine_S-MeTrfase"/>
</dbReference>
<keyword evidence="5 9" id="KW-0963">Cytoplasm</keyword>
<dbReference type="PANTHER" id="PTHR10259:SF11">
    <property type="entry name" value="THIOPURINE S-METHYLTRANSFERASE"/>
    <property type="match status" value="1"/>
</dbReference>
<evidence type="ECO:0000256" key="4">
    <source>
        <dbReference type="ARBA" id="ARBA00011905"/>
    </source>
</evidence>
<protein>
    <recommendedName>
        <fullName evidence="4 9">Thiopurine S-methyltransferase</fullName>
        <ecNumber evidence="4 9">2.1.1.67</ecNumber>
    </recommendedName>
    <alternativeName>
        <fullName evidence="9">Thiopurine methyltransferase</fullName>
    </alternativeName>
</protein>
<evidence type="ECO:0000256" key="1">
    <source>
        <dbReference type="ARBA" id="ARBA00000903"/>
    </source>
</evidence>
<dbReference type="OrthoDB" id="9778208at2"/>
<organism evidence="10 11">
    <name type="scientific">Thiogranum longum</name>
    <dbReference type="NCBI Taxonomy" id="1537524"/>
    <lineage>
        <taxon>Bacteria</taxon>
        <taxon>Pseudomonadati</taxon>
        <taxon>Pseudomonadota</taxon>
        <taxon>Gammaproteobacteria</taxon>
        <taxon>Chromatiales</taxon>
        <taxon>Ectothiorhodospiraceae</taxon>
        <taxon>Thiogranum</taxon>
    </lineage>
</organism>
<dbReference type="RefSeq" id="WP_132972340.1">
    <property type="nucleotide sequence ID" value="NZ_SMFX01000001.1"/>
</dbReference>
<dbReference type="PIRSF" id="PIRSF023956">
    <property type="entry name" value="Thiopurine_S-methyltransferase"/>
    <property type="match status" value="1"/>
</dbReference>
<accession>A0A4R1HCW0</accession>
<dbReference type="SUPFAM" id="SSF53335">
    <property type="entry name" value="S-adenosyl-L-methionine-dependent methyltransferases"/>
    <property type="match status" value="1"/>
</dbReference>
<evidence type="ECO:0000256" key="7">
    <source>
        <dbReference type="ARBA" id="ARBA00022679"/>
    </source>
</evidence>
<reference evidence="10 11" key="1">
    <citation type="submission" date="2019-03" db="EMBL/GenBank/DDBJ databases">
        <title>Genomic Encyclopedia of Type Strains, Phase IV (KMG-IV): sequencing the most valuable type-strain genomes for metagenomic binning, comparative biology and taxonomic classification.</title>
        <authorList>
            <person name="Goeker M."/>
        </authorList>
    </citation>
    <scope>NUCLEOTIDE SEQUENCE [LARGE SCALE GENOMIC DNA]</scope>
    <source>
        <strain evidence="10 11">DSM 19610</strain>
    </source>
</reference>
<comment type="catalytic activity">
    <reaction evidence="1 9">
        <text>S-adenosyl-L-methionine + a thiopurine = S-adenosyl-L-homocysteine + a thiopurine S-methylether.</text>
        <dbReference type="EC" id="2.1.1.67"/>
    </reaction>
</comment>
<feature type="binding site" evidence="9">
    <location>
        <position position="45"/>
    </location>
    <ligand>
        <name>S-adenosyl-L-methionine</name>
        <dbReference type="ChEBI" id="CHEBI:59789"/>
    </ligand>
</feature>
<keyword evidence="7 9" id="KW-0808">Transferase</keyword>
<comment type="subcellular location">
    <subcellularLocation>
        <location evidence="2 9">Cytoplasm</location>
    </subcellularLocation>
</comment>
<dbReference type="InterPro" id="IPR029063">
    <property type="entry name" value="SAM-dependent_MTases_sf"/>
</dbReference>
<dbReference type="InterPro" id="IPR008854">
    <property type="entry name" value="TPMT"/>
</dbReference>
<name>A0A4R1HCW0_9GAMM</name>
<dbReference type="FunFam" id="3.40.50.150:FF:000101">
    <property type="entry name" value="Thiopurine S-methyltransferase"/>
    <property type="match status" value="1"/>
</dbReference>
<evidence type="ECO:0000313" key="11">
    <source>
        <dbReference type="Proteomes" id="UP000295707"/>
    </source>
</evidence>
<dbReference type="InterPro" id="IPR022474">
    <property type="entry name" value="Thiopur_S-MeTfrase_Se/Te_detox"/>
</dbReference>
<dbReference type="Proteomes" id="UP000295707">
    <property type="component" value="Unassembled WGS sequence"/>
</dbReference>
<gene>
    <name evidence="9" type="primary">tpm</name>
    <name evidence="10" type="ORF">DFR30_1759</name>
</gene>
<keyword evidence="6 9" id="KW-0489">Methyltransferase</keyword>
<evidence type="ECO:0000256" key="6">
    <source>
        <dbReference type="ARBA" id="ARBA00022603"/>
    </source>
</evidence>
<dbReference type="GO" id="GO:0032259">
    <property type="term" value="P:methylation"/>
    <property type="evidence" value="ECO:0007669"/>
    <property type="project" value="UniProtKB-KW"/>
</dbReference>
<evidence type="ECO:0000256" key="9">
    <source>
        <dbReference type="HAMAP-Rule" id="MF_00812"/>
    </source>
</evidence>
<comment type="caution">
    <text evidence="10">The sequence shown here is derived from an EMBL/GenBank/DDBJ whole genome shotgun (WGS) entry which is preliminary data.</text>
</comment>
<sequence length="217" mass="24891">MEPEFWHQRWRDNLTGFHLPGVNPQLEAFWSHLPVEAGDPVFVPLCGKSLDMLWLAERHPVTGVELSPIAVEAFFEENDLQHRPSQAGRFSLCESERIRILCGDLFDLQPDQLADIRAVYDRASLIALPPDMRPRYVSHLESILPTEVDMLLITLDYPQEQMGGPPFAVSTGEVADLFGADWSIEHLHEDDVLAREARFRERGISHMTENVFHLQRR</sequence>
<dbReference type="EC" id="2.1.1.67" evidence="4 9"/>
<dbReference type="Gene3D" id="3.40.50.150">
    <property type="entry name" value="Vaccinia Virus protein VP39"/>
    <property type="match status" value="1"/>
</dbReference>
<evidence type="ECO:0000256" key="2">
    <source>
        <dbReference type="ARBA" id="ARBA00004496"/>
    </source>
</evidence>
<dbReference type="PANTHER" id="PTHR10259">
    <property type="entry name" value="THIOPURINE S-METHYLTRANSFERASE"/>
    <property type="match status" value="1"/>
</dbReference>
<feature type="binding site" evidence="9">
    <location>
        <position position="10"/>
    </location>
    <ligand>
        <name>S-adenosyl-L-methionine</name>
        <dbReference type="ChEBI" id="CHEBI:59789"/>
    </ligand>
</feature>
<dbReference type="EMBL" id="SMFX01000001">
    <property type="protein sequence ID" value="TCK18481.1"/>
    <property type="molecule type" value="Genomic_DNA"/>
</dbReference>
<dbReference type="GO" id="GO:0008119">
    <property type="term" value="F:thiopurine S-methyltransferase activity"/>
    <property type="evidence" value="ECO:0007669"/>
    <property type="project" value="UniProtKB-UniRule"/>
</dbReference>
<feature type="binding site" evidence="9">
    <location>
        <position position="65"/>
    </location>
    <ligand>
        <name>S-adenosyl-L-methionine</name>
        <dbReference type="ChEBI" id="CHEBI:59789"/>
    </ligand>
</feature>
<keyword evidence="11" id="KW-1185">Reference proteome</keyword>
<keyword evidence="8 9" id="KW-0949">S-adenosyl-L-methionine</keyword>
<dbReference type="Pfam" id="PF05724">
    <property type="entry name" value="TPMT"/>
    <property type="match status" value="1"/>
</dbReference>
<evidence type="ECO:0000256" key="8">
    <source>
        <dbReference type="ARBA" id="ARBA00022691"/>
    </source>
</evidence>
<comment type="similarity">
    <text evidence="3 9">Belongs to the class I-like SAM-binding methyltransferase superfamily. TPMT family.</text>
</comment>
<dbReference type="NCBIfam" id="NF009732">
    <property type="entry name" value="PRK13255.1"/>
    <property type="match status" value="1"/>
</dbReference>
<dbReference type="NCBIfam" id="TIGR03840">
    <property type="entry name" value="TMPT_Se_Te"/>
    <property type="match status" value="1"/>
</dbReference>
<evidence type="ECO:0000256" key="5">
    <source>
        <dbReference type="ARBA" id="ARBA00022490"/>
    </source>
</evidence>
<evidence type="ECO:0000256" key="3">
    <source>
        <dbReference type="ARBA" id="ARBA00008145"/>
    </source>
</evidence>
<feature type="binding site" evidence="9">
    <location>
        <position position="122"/>
    </location>
    <ligand>
        <name>S-adenosyl-L-methionine</name>
        <dbReference type="ChEBI" id="CHEBI:59789"/>
    </ligand>
</feature>
<dbReference type="AlphaFoldDB" id="A0A4R1HCW0"/>
<dbReference type="GO" id="GO:0005737">
    <property type="term" value="C:cytoplasm"/>
    <property type="evidence" value="ECO:0007669"/>
    <property type="project" value="UniProtKB-SubCell"/>
</dbReference>
<proteinExistence type="inferred from homology"/>
<dbReference type="PROSITE" id="PS51585">
    <property type="entry name" value="SAM_MT_TPMT"/>
    <property type="match status" value="1"/>
</dbReference>
<evidence type="ECO:0000313" key="10">
    <source>
        <dbReference type="EMBL" id="TCK18481.1"/>
    </source>
</evidence>
<dbReference type="GO" id="GO:0010038">
    <property type="term" value="P:response to metal ion"/>
    <property type="evidence" value="ECO:0007669"/>
    <property type="project" value="InterPro"/>
</dbReference>
<dbReference type="HAMAP" id="MF_00812">
    <property type="entry name" value="Thiopur_methtran"/>
    <property type="match status" value="1"/>
</dbReference>